<dbReference type="GO" id="GO:0004190">
    <property type="term" value="F:aspartic-type endopeptidase activity"/>
    <property type="evidence" value="ECO:0007669"/>
    <property type="project" value="UniProtKB-KW"/>
</dbReference>
<dbReference type="InterPro" id="IPR001461">
    <property type="entry name" value="Aspartic_peptidase_A1"/>
</dbReference>
<dbReference type="SUPFAM" id="SSF50630">
    <property type="entry name" value="Acid proteases"/>
    <property type="match status" value="1"/>
</dbReference>
<keyword evidence="2 5" id="KW-0064">Aspartyl protease</keyword>
<comment type="similarity">
    <text evidence="1 5">Belongs to the peptidase A1 family.</text>
</comment>
<dbReference type="PRINTS" id="PR00792">
    <property type="entry name" value="PEPSIN"/>
</dbReference>
<evidence type="ECO:0000256" key="2">
    <source>
        <dbReference type="ARBA" id="ARBA00022750"/>
    </source>
</evidence>
<dbReference type="PROSITE" id="PS00141">
    <property type="entry name" value="ASP_PROTEASE"/>
    <property type="match status" value="1"/>
</dbReference>
<dbReference type="PANTHER" id="PTHR47966:SF74">
    <property type="entry name" value="AGR407CP"/>
    <property type="match status" value="1"/>
</dbReference>
<feature type="disulfide bond" evidence="4">
    <location>
        <begin position="96"/>
        <end position="101"/>
    </location>
</feature>
<dbReference type="InterPro" id="IPR021109">
    <property type="entry name" value="Peptidase_aspartic_dom_sf"/>
</dbReference>
<keyword evidence="8" id="KW-1185">Reference proteome</keyword>
<dbReference type="Proteomes" id="UP000287166">
    <property type="component" value="Unassembled WGS sequence"/>
</dbReference>
<feature type="domain" description="Peptidase A1" evidence="6">
    <location>
        <begin position="67"/>
        <end position="410"/>
    </location>
</feature>
<evidence type="ECO:0000313" key="7">
    <source>
        <dbReference type="EMBL" id="GBE88004.1"/>
    </source>
</evidence>
<keyword evidence="5" id="KW-0378">Hydrolase</keyword>
<dbReference type="InParanoid" id="A0A401H0R4"/>
<feature type="disulfide bond" evidence="4">
    <location>
        <begin position="331"/>
        <end position="365"/>
    </location>
</feature>
<dbReference type="EMBL" id="BFAD01000012">
    <property type="protein sequence ID" value="GBE88004.1"/>
    <property type="molecule type" value="Genomic_DNA"/>
</dbReference>
<dbReference type="PROSITE" id="PS51767">
    <property type="entry name" value="PEPTIDASE_A1"/>
    <property type="match status" value="1"/>
</dbReference>
<comment type="caution">
    <text evidence="7">The sequence shown here is derived from an EMBL/GenBank/DDBJ whole genome shotgun (WGS) entry which is preliminary data.</text>
</comment>
<dbReference type="STRING" id="139825.A0A401H0R4"/>
<dbReference type="OrthoDB" id="771136at2759"/>
<dbReference type="GeneID" id="38784921"/>
<accession>A0A401H0R4</accession>
<dbReference type="InterPro" id="IPR033121">
    <property type="entry name" value="PEPTIDASE_A1"/>
</dbReference>
<dbReference type="CDD" id="cd05471">
    <property type="entry name" value="pepsin_like"/>
    <property type="match status" value="1"/>
</dbReference>
<dbReference type="RefSeq" id="XP_027618917.1">
    <property type="nucleotide sequence ID" value="XM_027763116.1"/>
</dbReference>
<dbReference type="PANTHER" id="PTHR47966">
    <property type="entry name" value="BETA-SITE APP-CLEAVING ENZYME, ISOFORM A-RELATED"/>
    <property type="match status" value="1"/>
</dbReference>
<evidence type="ECO:0000259" key="6">
    <source>
        <dbReference type="PROSITE" id="PS51767"/>
    </source>
</evidence>
<reference evidence="7 8" key="1">
    <citation type="journal article" date="2018" name="Sci. Rep.">
        <title>Genome sequence of the cauliflower mushroom Sparassis crispa (Hanabiratake) and its association with beneficial usage.</title>
        <authorList>
            <person name="Kiyama R."/>
            <person name="Furutani Y."/>
            <person name="Kawaguchi K."/>
            <person name="Nakanishi T."/>
        </authorList>
    </citation>
    <scope>NUCLEOTIDE SEQUENCE [LARGE SCALE GENOMIC DNA]</scope>
</reference>
<evidence type="ECO:0000256" key="4">
    <source>
        <dbReference type="PIRSR" id="PIRSR601461-2"/>
    </source>
</evidence>
<dbReference type="InterPro" id="IPR034164">
    <property type="entry name" value="Pepsin-like_dom"/>
</dbReference>
<proteinExistence type="inferred from homology"/>
<feature type="active site" evidence="3">
    <location>
        <position position="83"/>
    </location>
</feature>
<gene>
    <name evidence="7" type="ORF">SCP_1202300</name>
</gene>
<dbReference type="GO" id="GO:0006508">
    <property type="term" value="P:proteolysis"/>
    <property type="evidence" value="ECO:0007669"/>
    <property type="project" value="UniProtKB-KW"/>
</dbReference>
<evidence type="ECO:0000256" key="3">
    <source>
        <dbReference type="PIRSR" id="PIRSR601461-1"/>
    </source>
</evidence>
<organism evidence="7 8">
    <name type="scientific">Sparassis crispa</name>
    <dbReference type="NCBI Taxonomy" id="139825"/>
    <lineage>
        <taxon>Eukaryota</taxon>
        <taxon>Fungi</taxon>
        <taxon>Dikarya</taxon>
        <taxon>Basidiomycota</taxon>
        <taxon>Agaricomycotina</taxon>
        <taxon>Agaricomycetes</taxon>
        <taxon>Polyporales</taxon>
        <taxon>Sparassidaceae</taxon>
        <taxon>Sparassis</taxon>
    </lineage>
</organism>
<evidence type="ECO:0000313" key="8">
    <source>
        <dbReference type="Proteomes" id="UP000287166"/>
    </source>
</evidence>
<evidence type="ECO:0000256" key="5">
    <source>
        <dbReference type="RuleBase" id="RU000454"/>
    </source>
</evidence>
<dbReference type="AlphaFoldDB" id="A0A401H0R4"/>
<dbReference type="Pfam" id="PF00026">
    <property type="entry name" value="Asp"/>
    <property type="match status" value="1"/>
</dbReference>
<feature type="active site" evidence="3">
    <location>
        <position position="296"/>
    </location>
</feature>
<sequence length="562" mass="58974">MVPLCFAVFVYVLAFFNVSFATVLSERRSFARELPVRQYLESVETGMNATGEAAIVTVSISEDKQSFYTLVSAGNMTFRLALDTGSSDLWVISSACSSSACTSVPRYQLAYQSSTFIPVNSNSTAFNVSYEDGSIASGFIARETLHLSNVTVASQAFGLVTSSNVSLTDDISGILGLGFSRLSTIYNTVANATPLFGSMAQQGLLDYPVFGLSLPRNKSVGSLTFGAIDGTVVQNRSLIEWEEVVPFAPFANTTENTTSYLQWAVVLSGLSVNGTELTPLPTYPNATSNTSIALIDVGTPGIYGPYQDVSRLFSLIDGSRLVADGQWVIPCDANDTMAFNFGGQNFTMQPIDYLIGAVSGDPGLCLSWPMALPPSADGIDWQLGGAFLKTVYSIFSYGIDTKEPPLIGFYPLNNASSPVQSPEVVESYLSSASATVATTLPNYVLALPSYTTPPYAFNTSFTAPPGLVVSSGLAASTYSAALGSASPNATAIPTVTPSPTLVTLFITGTAGQVSTSVSTASVPSVTLGEPPGWSNAASTVRIPTGLVLSGFCALLVSLLARP</sequence>
<dbReference type="InterPro" id="IPR001969">
    <property type="entry name" value="Aspartic_peptidase_AS"/>
</dbReference>
<evidence type="ECO:0000256" key="1">
    <source>
        <dbReference type="ARBA" id="ARBA00007447"/>
    </source>
</evidence>
<keyword evidence="5 7" id="KW-0645">Protease</keyword>
<keyword evidence="4" id="KW-1015">Disulfide bond</keyword>
<dbReference type="Gene3D" id="2.40.70.10">
    <property type="entry name" value="Acid Proteases"/>
    <property type="match status" value="2"/>
</dbReference>
<name>A0A401H0R4_9APHY</name>
<protein>
    <submittedName>
        <fullName evidence="7">Aspartic protease</fullName>
    </submittedName>
</protein>